<evidence type="ECO:0000256" key="3">
    <source>
        <dbReference type="ARBA" id="ARBA00006991"/>
    </source>
</evidence>
<evidence type="ECO:0000313" key="15">
    <source>
        <dbReference type="EMBL" id="CAL1602358.1"/>
    </source>
</evidence>
<dbReference type="Proteomes" id="UP001497482">
    <property type="component" value="Chromosome 3"/>
</dbReference>
<dbReference type="GO" id="GO:0008270">
    <property type="term" value="F:zinc ion binding"/>
    <property type="evidence" value="ECO:0007669"/>
    <property type="project" value="UniProtKB-KW"/>
</dbReference>
<dbReference type="InterPro" id="IPR013087">
    <property type="entry name" value="Znf_C2H2_type"/>
</dbReference>
<evidence type="ECO:0000256" key="9">
    <source>
        <dbReference type="ARBA" id="ARBA00023125"/>
    </source>
</evidence>
<comment type="subcellular location">
    <subcellularLocation>
        <location evidence="2">Nucleus</location>
    </subcellularLocation>
</comment>
<comment type="similarity">
    <text evidence="3">Belongs to the krueppel C2H2-type zinc-finger protein family.</text>
</comment>
<dbReference type="SUPFAM" id="SSF57667">
    <property type="entry name" value="beta-beta-alpha zinc fingers"/>
    <property type="match status" value="2"/>
</dbReference>
<dbReference type="PROSITE" id="PS50157">
    <property type="entry name" value="ZINC_FINGER_C2H2_2"/>
    <property type="match status" value="3"/>
</dbReference>
<evidence type="ECO:0000256" key="10">
    <source>
        <dbReference type="ARBA" id="ARBA00023163"/>
    </source>
</evidence>
<feature type="region of interest" description="Disordered" evidence="13">
    <location>
        <begin position="113"/>
        <end position="152"/>
    </location>
</feature>
<organism evidence="15 16">
    <name type="scientific">Knipowitschia caucasica</name>
    <name type="common">Caucasian dwarf goby</name>
    <name type="synonym">Pomatoschistus caucasicus</name>
    <dbReference type="NCBI Taxonomy" id="637954"/>
    <lineage>
        <taxon>Eukaryota</taxon>
        <taxon>Metazoa</taxon>
        <taxon>Chordata</taxon>
        <taxon>Craniata</taxon>
        <taxon>Vertebrata</taxon>
        <taxon>Euteleostomi</taxon>
        <taxon>Actinopterygii</taxon>
        <taxon>Neopterygii</taxon>
        <taxon>Teleostei</taxon>
        <taxon>Neoteleostei</taxon>
        <taxon>Acanthomorphata</taxon>
        <taxon>Gobiaria</taxon>
        <taxon>Gobiiformes</taxon>
        <taxon>Gobioidei</taxon>
        <taxon>Gobiidae</taxon>
        <taxon>Gobiinae</taxon>
        <taxon>Knipowitschia</taxon>
    </lineage>
</organism>
<comment type="function">
    <text evidence="1">May be involved in transcriptional regulation.</text>
</comment>
<keyword evidence="10" id="KW-0804">Transcription</keyword>
<gene>
    <name evidence="15" type="ORF">KC01_LOCUS30141</name>
</gene>
<reference evidence="15 16" key="1">
    <citation type="submission" date="2024-04" db="EMBL/GenBank/DDBJ databases">
        <authorList>
            <person name="Waldvogel A.-M."/>
            <person name="Schoenle A."/>
        </authorList>
    </citation>
    <scope>NUCLEOTIDE SEQUENCE [LARGE SCALE GENOMIC DNA]</scope>
</reference>
<dbReference type="GO" id="GO:0005634">
    <property type="term" value="C:nucleus"/>
    <property type="evidence" value="ECO:0007669"/>
    <property type="project" value="UniProtKB-SubCell"/>
</dbReference>
<sequence length="310" mass="34112">MEEDQEEDHDDNDKEDEEDLVLVKVEQAEGARNKTPSLNIQEGLVESSTDNFKAEPRFPEAELISANQIQEPAPGLSESGGVQMKIPGSSLSGPDLAFFELEPFFSCWAPDEGSTAPPCGSVRGNASTQKTFSGERRPAKGQPQPRASQGLSSIQIQAVHSRWTPAAMRNTHSLPNNTTQQQTHANIHDLTLSPSSAPSTSAASNQMFQFLTTPPRQGGKKFICKVCGKPFPALWNLSIHQRVHTGERPFKCDTCGRRFAEAGNLKKHQRVHTGEKPYSCNQCGRSFAWICNLKKHQQSPYGCVQQQARA</sequence>
<dbReference type="PANTHER" id="PTHR16515">
    <property type="entry name" value="PR DOMAIN ZINC FINGER PROTEIN"/>
    <property type="match status" value="1"/>
</dbReference>
<keyword evidence="8" id="KW-0805">Transcription regulation</keyword>
<feature type="domain" description="C2H2-type" evidence="14">
    <location>
        <begin position="250"/>
        <end position="277"/>
    </location>
</feature>
<evidence type="ECO:0000256" key="2">
    <source>
        <dbReference type="ARBA" id="ARBA00004123"/>
    </source>
</evidence>
<evidence type="ECO:0000256" key="8">
    <source>
        <dbReference type="ARBA" id="ARBA00023015"/>
    </source>
</evidence>
<evidence type="ECO:0000256" key="6">
    <source>
        <dbReference type="ARBA" id="ARBA00022771"/>
    </source>
</evidence>
<dbReference type="FunFam" id="3.30.160.60:FF:000193">
    <property type="entry name" value="Zinc finger protein 300"/>
    <property type="match status" value="1"/>
</dbReference>
<keyword evidence="4" id="KW-0479">Metal-binding</keyword>
<dbReference type="FunFam" id="3.30.160.60:FF:000358">
    <property type="entry name" value="zinc finger protein 24"/>
    <property type="match status" value="1"/>
</dbReference>
<evidence type="ECO:0000259" key="14">
    <source>
        <dbReference type="PROSITE" id="PS50157"/>
    </source>
</evidence>
<dbReference type="Pfam" id="PF00096">
    <property type="entry name" value="zf-C2H2"/>
    <property type="match status" value="2"/>
</dbReference>
<dbReference type="AlphaFoldDB" id="A0AAV2LPT6"/>
<keyword evidence="9" id="KW-0238">DNA-binding</keyword>
<dbReference type="InterPro" id="IPR036236">
    <property type="entry name" value="Znf_C2H2_sf"/>
</dbReference>
<keyword evidence="7" id="KW-0862">Zinc</keyword>
<dbReference type="EMBL" id="OZ035825">
    <property type="protein sequence ID" value="CAL1602358.1"/>
    <property type="molecule type" value="Genomic_DNA"/>
</dbReference>
<feature type="domain" description="C2H2-type" evidence="14">
    <location>
        <begin position="278"/>
        <end position="310"/>
    </location>
</feature>
<protein>
    <recommendedName>
        <fullName evidence="14">C2H2-type domain-containing protein</fullName>
    </recommendedName>
</protein>
<keyword evidence="11" id="KW-0539">Nucleus</keyword>
<name>A0AAV2LPT6_KNICA</name>
<dbReference type="GO" id="GO:0003677">
    <property type="term" value="F:DNA binding"/>
    <property type="evidence" value="ECO:0007669"/>
    <property type="project" value="UniProtKB-KW"/>
</dbReference>
<dbReference type="Gene3D" id="3.30.160.60">
    <property type="entry name" value="Classic Zinc Finger"/>
    <property type="match status" value="3"/>
</dbReference>
<evidence type="ECO:0000256" key="13">
    <source>
        <dbReference type="SAM" id="MobiDB-lite"/>
    </source>
</evidence>
<accession>A0AAV2LPT6</accession>
<keyword evidence="16" id="KW-1185">Reference proteome</keyword>
<proteinExistence type="inferred from homology"/>
<dbReference type="InterPro" id="IPR050331">
    <property type="entry name" value="Zinc_finger"/>
</dbReference>
<feature type="domain" description="C2H2-type" evidence="14">
    <location>
        <begin position="222"/>
        <end position="249"/>
    </location>
</feature>
<evidence type="ECO:0000256" key="11">
    <source>
        <dbReference type="ARBA" id="ARBA00023242"/>
    </source>
</evidence>
<dbReference type="GO" id="GO:0010468">
    <property type="term" value="P:regulation of gene expression"/>
    <property type="evidence" value="ECO:0007669"/>
    <property type="project" value="TreeGrafter"/>
</dbReference>
<evidence type="ECO:0000313" key="16">
    <source>
        <dbReference type="Proteomes" id="UP001497482"/>
    </source>
</evidence>
<evidence type="ECO:0000256" key="12">
    <source>
        <dbReference type="PROSITE-ProRule" id="PRU00042"/>
    </source>
</evidence>
<keyword evidence="6 12" id="KW-0863">Zinc-finger</keyword>
<keyword evidence="5" id="KW-0677">Repeat</keyword>
<evidence type="ECO:0000256" key="4">
    <source>
        <dbReference type="ARBA" id="ARBA00022723"/>
    </source>
</evidence>
<dbReference type="SMART" id="SM00355">
    <property type="entry name" value="ZnF_C2H2"/>
    <property type="match status" value="3"/>
</dbReference>
<dbReference type="PROSITE" id="PS00028">
    <property type="entry name" value="ZINC_FINGER_C2H2_1"/>
    <property type="match status" value="2"/>
</dbReference>
<evidence type="ECO:0000256" key="7">
    <source>
        <dbReference type="ARBA" id="ARBA00022833"/>
    </source>
</evidence>
<evidence type="ECO:0000256" key="1">
    <source>
        <dbReference type="ARBA" id="ARBA00003767"/>
    </source>
</evidence>
<dbReference type="FunFam" id="3.30.160.60:FF:000585">
    <property type="entry name" value="zinc finger protein 784"/>
    <property type="match status" value="1"/>
</dbReference>
<evidence type="ECO:0000256" key="5">
    <source>
        <dbReference type="ARBA" id="ARBA00022737"/>
    </source>
</evidence>
<dbReference type="PANTHER" id="PTHR16515:SF66">
    <property type="entry name" value="C2H2-TYPE DOMAIN-CONTAINING PROTEIN"/>
    <property type="match status" value="1"/>
</dbReference>